<evidence type="ECO:0000256" key="1">
    <source>
        <dbReference type="SAM" id="MobiDB-lite"/>
    </source>
</evidence>
<organism evidence="2 3">
    <name type="scientific">Aegilops tauschii subsp. strangulata</name>
    <name type="common">Goatgrass</name>
    <dbReference type="NCBI Taxonomy" id="200361"/>
    <lineage>
        <taxon>Eukaryota</taxon>
        <taxon>Viridiplantae</taxon>
        <taxon>Streptophyta</taxon>
        <taxon>Embryophyta</taxon>
        <taxon>Tracheophyta</taxon>
        <taxon>Spermatophyta</taxon>
        <taxon>Magnoliopsida</taxon>
        <taxon>Liliopsida</taxon>
        <taxon>Poales</taxon>
        <taxon>Poaceae</taxon>
        <taxon>BOP clade</taxon>
        <taxon>Pooideae</taxon>
        <taxon>Triticodae</taxon>
        <taxon>Triticeae</taxon>
        <taxon>Triticinae</taxon>
        <taxon>Aegilops</taxon>
    </lineage>
</organism>
<dbReference type="EnsemblPlants" id="AET4Gv20030200.2">
    <property type="protein sequence ID" value="AET4Gv20030200.2"/>
    <property type="gene ID" value="AET4Gv20030200"/>
</dbReference>
<dbReference type="Proteomes" id="UP000015105">
    <property type="component" value="Chromosome 4D"/>
</dbReference>
<keyword evidence="3" id="KW-1185">Reference proteome</keyword>
<evidence type="ECO:0000313" key="2">
    <source>
        <dbReference type="EnsemblPlants" id="AET4Gv20030200.2"/>
    </source>
</evidence>
<evidence type="ECO:0000313" key="3">
    <source>
        <dbReference type="Proteomes" id="UP000015105"/>
    </source>
</evidence>
<accession>A0A453H0I0</accession>
<protein>
    <submittedName>
        <fullName evidence="2">Uncharacterized protein</fullName>
    </submittedName>
</protein>
<reference evidence="3" key="1">
    <citation type="journal article" date="2014" name="Science">
        <title>Ancient hybridizations among the ancestral genomes of bread wheat.</title>
        <authorList>
            <consortium name="International Wheat Genome Sequencing Consortium,"/>
            <person name="Marcussen T."/>
            <person name="Sandve S.R."/>
            <person name="Heier L."/>
            <person name="Spannagl M."/>
            <person name="Pfeifer M."/>
            <person name="Jakobsen K.S."/>
            <person name="Wulff B.B."/>
            <person name="Steuernagel B."/>
            <person name="Mayer K.F."/>
            <person name="Olsen O.A."/>
        </authorList>
    </citation>
    <scope>NUCLEOTIDE SEQUENCE [LARGE SCALE GENOMIC DNA]</scope>
    <source>
        <strain evidence="3">cv. AL8/78</strain>
    </source>
</reference>
<reference evidence="2" key="3">
    <citation type="journal article" date="2017" name="Nature">
        <title>Genome sequence of the progenitor of the wheat D genome Aegilops tauschii.</title>
        <authorList>
            <person name="Luo M.C."/>
            <person name="Gu Y.Q."/>
            <person name="Puiu D."/>
            <person name="Wang H."/>
            <person name="Twardziok S.O."/>
            <person name="Deal K.R."/>
            <person name="Huo N."/>
            <person name="Zhu T."/>
            <person name="Wang L."/>
            <person name="Wang Y."/>
            <person name="McGuire P.E."/>
            <person name="Liu S."/>
            <person name="Long H."/>
            <person name="Ramasamy R.K."/>
            <person name="Rodriguez J.C."/>
            <person name="Van S.L."/>
            <person name="Yuan L."/>
            <person name="Wang Z."/>
            <person name="Xia Z."/>
            <person name="Xiao L."/>
            <person name="Anderson O.D."/>
            <person name="Ouyang S."/>
            <person name="Liang Y."/>
            <person name="Zimin A.V."/>
            <person name="Pertea G."/>
            <person name="Qi P."/>
            <person name="Bennetzen J.L."/>
            <person name="Dai X."/>
            <person name="Dawson M.W."/>
            <person name="Muller H.G."/>
            <person name="Kugler K."/>
            <person name="Rivarola-Duarte L."/>
            <person name="Spannagl M."/>
            <person name="Mayer K.F.X."/>
            <person name="Lu F.H."/>
            <person name="Bevan M.W."/>
            <person name="Leroy P."/>
            <person name="Li P."/>
            <person name="You F.M."/>
            <person name="Sun Q."/>
            <person name="Liu Z."/>
            <person name="Lyons E."/>
            <person name="Wicker T."/>
            <person name="Salzberg S.L."/>
            <person name="Devos K.M."/>
            <person name="Dvorak J."/>
        </authorList>
    </citation>
    <scope>NUCLEOTIDE SEQUENCE [LARGE SCALE GENOMIC DNA]</scope>
    <source>
        <strain evidence="2">cv. AL8/78</strain>
    </source>
</reference>
<feature type="region of interest" description="Disordered" evidence="1">
    <location>
        <begin position="68"/>
        <end position="114"/>
    </location>
</feature>
<reference evidence="3" key="2">
    <citation type="journal article" date="2017" name="Nat. Plants">
        <title>The Aegilops tauschii genome reveals multiple impacts of transposons.</title>
        <authorList>
            <person name="Zhao G."/>
            <person name="Zou C."/>
            <person name="Li K."/>
            <person name="Wang K."/>
            <person name="Li T."/>
            <person name="Gao L."/>
            <person name="Zhang X."/>
            <person name="Wang H."/>
            <person name="Yang Z."/>
            <person name="Liu X."/>
            <person name="Jiang W."/>
            <person name="Mao L."/>
            <person name="Kong X."/>
            <person name="Jiao Y."/>
            <person name="Jia J."/>
        </authorList>
    </citation>
    <scope>NUCLEOTIDE SEQUENCE [LARGE SCALE GENOMIC DNA]</scope>
    <source>
        <strain evidence="3">cv. AL8/78</strain>
    </source>
</reference>
<sequence length="114" mass="12231">MAIQAHNIVLICSSSKMVTLGSVYTLVGRSCSLSELASTMVLIENLLMEKRTISVILHRLPCILINKAEDKEDEAEDDEPDSGAAEKSEVANGNKSAGSALPSKRKRDNEDGGN</sequence>
<reference evidence="2" key="5">
    <citation type="journal article" date="2021" name="G3 (Bethesda)">
        <title>Aegilops tauschii genome assembly Aet v5.0 features greater sequence contiguity and improved annotation.</title>
        <authorList>
            <person name="Wang L."/>
            <person name="Zhu T."/>
            <person name="Rodriguez J.C."/>
            <person name="Deal K.R."/>
            <person name="Dubcovsky J."/>
            <person name="McGuire P.E."/>
            <person name="Lux T."/>
            <person name="Spannagl M."/>
            <person name="Mayer K.F.X."/>
            <person name="Baldrich P."/>
            <person name="Meyers B.C."/>
            <person name="Huo N."/>
            <person name="Gu Y.Q."/>
            <person name="Zhou H."/>
            <person name="Devos K.M."/>
            <person name="Bennetzen J.L."/>
            <person name="Unver T."/>
            <person name="Budak H."/>
            <person name="Gulick P.J."/>
            <person name="Galiba G."/>
            <person name="Kalapos B."/>
            <person name="Nelson D.R."/>
            <person name="Li P."/>
            <person name="You F.M."/>
            <person name="Luo M.C."/>
            <person name="Dvorak J."/>
        </authorList>
    </citation>
    <scope>NUCLEOTIDE SEQUENCE [LARGE SCALE GENOMIC DNA]</scope>
    <source>
        <strain evidence="2">cv. AL8/78</strain>
    </source>
</reference>
<proteinExistence type="predicted"/>
<feature type="compositionally biased region" description="Acidic residues" evidence="1">
    <location>
        <begin position="71"/>
        <end position="81"/>
    </location>
</feature>
<name>A0A453H0I0_AEGTS</name>
<dbReference type="Gramene" id="AET4Gv20030200.2">
    <property type="protein sequence ID" value="AET4Gv20030200.2"/>
    <property type="gene ID" value="AET4Gv20030200"/>
</dbReference>
<reference evidence="2" key="4">
    <citation type="submission" date="2019-03" db="UniProtKB">
        <authorList>
            <consortium name="EnsemblPlants"/>
        </authorList>
    </citation>
    <scope>IDENTIFICATION</scope>
</reference>
<dbReference type="AlphaFoldDB" id="A0A453H0I0"/>